<organism evidence="1">
    <name type="scientific">marine sediment metagenome</name>
    <dbReference type="NCBI Taxonomy" id="412755"/>
    <lineage>
        <taxon>unclassified sequences</taxon>
        <taxon>metagenomes</taxon>
        <taxon>ecological metagenomes</taxon>
    </lineage>
</organism>
<dbReference type="EMBL" id="LAZR01036939">
    <property type="protein sequence ID" value="KKL23530.1"/>
    <property type="molecule type" value="Genomic_DNA"/>
</dbReference>
<protein>
    <submittedName>
        <fullName evidence="1">Uncharacterized protein</fullName>
    </submittedName>
</protein>
<evidence type="ECO:0000313" key="1">
    <source>
        <dbReference type="EMBL" id="KKL23530.1"/>
    </source>
</evidence>
<proteinExistence type="predicted"/>
<comment type="caution">
    <text evidence="1">The sequence shown here is derived from an EMBL/GenBank/DDBJ whole genome shotgun (WGS) entry which is preliminary data.</text>
</comment>
<sequence length="251" mass="26749">MVNSRCEVVAVISCADDDQSGTHGTWAARIKVIMDRAIARKIKQSSFINEKEDTGKSSPLPIARRVSPPVAEAGTTGNETTIVKQPLIEVQHTVTPPPAPVLSGISGSIGTLGAALSEAATPSALSTGLQVAAAVAGVGLTGGAGWGGWVALKALLAIYRRRKGKSTDSPVDNFSTLPRKAKEARQFLQLSKLEGRSPLFDALIGRLALDELDDTIDGNRPEKDYAIRLKERLMRRFNEIAPVSVEEKRNG</sequence>
<reference evidence="1" key="1">
    <citation type="journal article" date="2015" name="Nature">
        <title>Complex archaea that bridge the gap between prokaryotes and eukaryotes.</title>
        <authorList>
            <person name="Spang A."/>
            <person name="Saw J.H."/>
            <person name="Jorgensen S.L."/>
            <person name="Zaremba-Niedzwiedzka K."/>
            <person name="Martijn J."/>
            <person name="Lind A.E."/>
            <person name="van Eijk R."/>
            <person name="Schleper C."/>
            <person name="Guy L."/>
            <person name="Ettema T.J."/>
        </authorList>
    </citation>
    <scope>NUCLEOTIDE SEQUENCE</scope>
</reference>
<gene>
    <name evidence="1" type="ORF">LCGC14_2424470</name>
</gene>
<dbReference type="AlphaFoldDB" id="A0A0F9BNU0"/>
<name>A0A0F9BNU0_9ZZZZ</name>
<accession>A0A0F9BNU0</accession>